<feature type="transmembrane region" description="Helical" evidence="5">
    <location>
        <begin position="257"/>
        <end position="278"/>
    </location>
</feature>
<feature type="transmembrane region" description="Helical" evidence="5">
    <location>
        <begin position="401"/>
        <end position="426"/>
    </location>
</feature>
<dbReference type="EMBL" id="DAKRPA010000084">
    <property type="protein sequence ID" value="DAZ99393.1"/>
    <property type="molecule type" value="Genomic_DNA"/>
</dbReference>
<reference evidence="7" key="2">
    <citation type="journal article" date="2023" name="Microbiol Resour">
        <title>Decontamination and Annotation of the Draft Genome Sequence of the Oomycete Lagenidium giganteum ARSEF 373.</title>
        <authorList>
            <person name="Morgan W.R."/>
            <person name="Tartar A."/>
        </authorList>
    </citation>
    <scope>NUCLEOTIDE SEQUENCE</scope>
    <source>
        <strain evidence="7">ARSEF 373</strain>
    </source>
</reference>
<keyword evidence="2 5" id="KW-0812">Transmembrane</keyword>
<dbReference type="GO" id="GO:0031267">
    <property type="term" value="F:small GTPase binding"/>
    <property type="evidence" value="ECO:0007669"/>
    <property type="project" value="InterPro"/>
</dbReference>
<name>A0AAV2Z005_9STRA</name>
<dbReference type="GO" id="GO:0005774">
    <property type="term" value="C:vacuolar membrane"/>
    <property type="evidence" value="ECO:0007669"/>
    <property type="project" value="TreeGrafter"/>
</dbReference>
<proteinExistence type="predicted"/>
<feature type="transmembrane region" description="Helical" evidence="5">
    <location>
        <begin position="160"/>
        <end position="182"/>
    </location>
</feature>
<feature type="transmembrane region" description="Helical" evidence="5">
    <location>
        <begin position="377"/>
        <end position="395"/>
    </location>
</feature>
<feature type="transmembrane region" description="Helical" evidence="5">
    <location>
        <begin position="1962"/>
        <end position="1984"/>
    </location>
</feature>
<evidence type="ECO:0000256" key="1">
    <source>
        <dbReference type="ARBA" id="ARBA00004141"/>
    </source>
</evidence>
<organism evidence="7 8">
    <name type="scientific">Lagenidium giganteum</name>
    <dbReference type="NCBI Taxonomy" id="4803"/>
    <lineage>
        <taxon>Eukaryota</taxon>
        <taxon>Sar</taxon>
        <taxon>Stramenopiles</taxon>
        <taxon>Oomycota</taxon>
        <taxon>Peronosporomycetes</taxon>
        <taxon>Pythiales</taxon>
        <taxon>Pythiaceae</taxon>
    </lineage>
</organism>
<dbReference type="Pfam" id="PF01490">
    <property type="entry name" value="Aa_trans"/>
    <property type="match status" value="2"/>
</dbReference>
<feature type="transmembrane region" description="Helical" evidence="5">
    <location>
        <begin position="1845"/>
        <end position="1865"/>
    </location>
</feature>
<dbReference type="InterPro" id="IPR001494">
    <property type="entry name" value="Importin-beta_N"/>
</dbReference>
<evidence type="ECO:0000259" key="6">
    <source>
        <dbReference type="SMART" id="SM00913"/>
    </source>
</evidence>
<dbReference type="InterPro" id="IPR011989">
    <property type="entry name" value="ARM-like"/>
</dbReference>
<feature type="transmembrane region" description="Helical" evidence="5">
    <location>
        <begin position="1885"/>
        <end position="1904"/>
    </location>
</feature>
<evidence type="ECO:0000313" key="8">
    <source>
        <dbReference type="Proteomes" id="UP001146120"/>
    </source>
</evidence>
<feature type="transmembrane region" description="Helical" evidence="5">
    <location>
        <begin position="447"/>
        <end position="469"/>
    </location>
</feature>
<dbReference type="Proteomes" id="UP001146120">
    <property type="component" value="Unassembled WGS sequence"/>
</dbReference>
<dbReference type="Pfam" id="PF19273">
    <property type="entry name" value="Exportin-5"/>
    <property type="match status" value="1"/>
</dbReference>
<feature type="transmembrane region" description="Helical" evidence="5">
    <location>
        <begin position="290"/>
        <end position="314"/>
    </location>
</feature>
<dbReference type="InterPro" id="IPR045478">
    <property type="entry name" value="Exportin-5_C"/>
</dbReference>
<dbReference type="SUPFAM" id="SSF48371">
    <property type="entry name" value="ARM repeat"/>
    <property type="match status" value="1"/>
</dbReference>
<dbReference type="SMART" id="SM00913">
    <property type="entry name" value="IBN_N"/>
    <property type="match status" value="1"/>
</dbReference>
<dbReference type="Pfam" id="PF08389">
    <property type="entry name" value="Xpo1"/>
    <property type="match status" value="1"/>
</dbReference>
<evidence type="ECO:0000256" key="5">
    <source>
        <dbReference type="SAM" id="Phobius"/>
    </source>
</evidence>
<dbReference type="GO" id="GO:0006886">
    <property type="term" value="P:intracellular protein transport"/>
    <property type="evidence" value="ECO:0007669"/>
    <property type="project" value="InterPro"/>
</dbReference>
<feature type="transmembrane region" description="Helical" evidence="5">
    <location>
        <begin position="1916"/>
        <end position="1942"/>
    </location>
</feature>
<feature type="transmembrane region" description="Helical" evidence="5">
    <location>
        <begin position="2062"/>
        <end position="2081"/>
    </location>
</feature>
<dbReference type="Gene3D" id="1.25.10.10">
    <property type="entry name" value="Leucine-rich Repeat Variant"/>
    <property type="match status" value="1"/>
</dbReference>
<evidence type="ECO:0000256" key="3">
    <source>
        <dbReference type="ARBA" id="ARBA00022989"/>
    </source>
</evidence>
<feature type="transmembrane region" description="Helical" evidence="5">
    <location>
        <begin position="2028"/>
        <end position="2050"/>
    </location>
</feature>
<gene>
    <name evidence="7" type="ORF">N0F65_005295</name>
</gene>
<feature type="transmembrane region" description="Helical" evidence="5">
    <location>
        <begin position="109"/>
        <end position="130"/>
    </location>
</feature>
<evidence type="ECO:0000313" key="7">
    <source>
        <dbReference type="EMBL" id="DAZ99393.1"/>
    </source>
</evidence>
<dbReference type="InterPro" id="IPR013057">
    <property type="entry name" value="AA_transpt_TM"/>
</dbReference>
<dbReference type="GO" id="GO:0015179">
    <property type="term" value="F:L-amino acid transmembrane transporter activity"/>
    <property type="evidence" value="ECO:0007669"/>
    <property type="project" value="TreeGrafter"/>
</dbReference>
<comment type="caution">
    <text evidence="7">The sequence shown here is derived from an EMBL/GenBank/DDBJ whole genome shotgun (WGS) entry which is preliminary data.</text>
</comment>
<dbReference type="PANTHER" id="PTHR22950">
    <property type="entry name" value="AMINO ACID TRANSPORTER"/>
    <property type="match status" value="1"/>
</dbReference>
<evidence type="ECO:0000256" key="4">
    <source>
        <dbReference type="ARBA" id="ARBA00023136"/>
    </source>
</evidence>
<evidence type="ECO:0000256" key="2">
    <source>
        <dbReference type="ARBA" id="ARBA00022692"/>
    </source>
</evidence>
<keyword evidence="8" id="KW-1185">Reference proteome</keyword>
<dbReference type="InterPro" id="IPR013598">
    <property type="entry name" value="Exportin-1/Importin-b-like"/>
</dbReference>
<reference evidence="7" key="1">
    <citation type="submission" date="2022-11" db="EMBL/GenBank/DDBJ databases">
        <authorList>
            <person name="Morgan W.R."/>
            <person name="Tartar A."/>
        </authorList>
    </citation>
    <scope>NUCLEOTIDE SEQUENCE</scope>
    <source>
        <strain evidence="7">ARSEF 373</strain>
    </source>
</reference>
<feature type="transmembrane region" description="Helical" evidence="5">
    <location>
        <begin position="2005"/>
        <end position="2022"/>
    </location>
</feature>
<feature type="domain" description="Importin N-terminal" evidence="6">
    <location>
        <begin position="500"/>
        <end position="576"/>
    </location>
</feature>
<feature type="transmembrane region" description="Helical" evidence="5">
    <location>
        <begin position="334"/>
        <end position="356"/>
    </location>
</feature>
<sequence>MLTAPHSHTMTLHSVTEDAGDSLNAEALQVVDLESPAPGHVSDLQPLTSKEVEPTKQRKKKAVLAMEISKEKEDPNLTSDVRTFFNTIIAFLGSGVLGLPFAFKKCGILLGLVTLVAVSSVSTYCMLLVVRCKYKLKEQGKNVTKYGEIGHFALGRVGSILVNSALVISQTGFCVAYLIFISTNAHKFLGVSKELVVSVCVPPLIGFTLLKHMKELAFVSIVADVMNFTGLAIVYVADLSYMPLDSDQIETLGVWSSVPFFFGVASYCFEGVGMVLPLENSMQNKTHFTPILISTVVIITSVYATFGICGYLAFGEATLDVLTLNMEGNGGMATMVKLFLCAGLFFTYPLMLFPVFETVQPWVNGSNKDPVSAERRGVALRASIVLLTAIIAAGVPDFGRFISFIGSTCCSLLAFVLPTFFYWRLFQDEMRQKLQDSRCGWVVLEQAWLLVVFVIGCFALGMGIVEALAASMDAQLYQQVLLAVQVSHSPLASAADRQAAYAFSEDFKRRDDCALYAVAIFKNPAHEVAPTSPLDVSTRQHFALHVLEHYVLTHWSALPLEEQVTLRTELVNLLLRSPPPPVDGTEEPGFLKEKKVALLAQIAKRQFPQRWPDFLPELLQIWEHGSTKQIELILMILRSLAEDCVSSCFNTSIPPARRKDILQGLNACLPQLFPVVYQELEKQYALYQAPSSAAAQASSKKIIHSALEMLKEFLDWMPIERPVEPATNLIYVAVQLLADAEFRIAAAECLEVYMTRSFAKRDIMVRSIAQIIEKVNSLDLEDLESELESNLRFHKKINDVLVAWGTTQLDTFLQDMQPQEGMVLNAVFRNLCRLFSHPSVIITEAQIVLWLSILKNKVLLKQRDAFLGPAMETLRQVSYDKYFKLGSPDRDDSLACMCSAEEFDDHHEYLAFYGNFRGRLYALIRQLVVLDANVSLKMLLERLSFVLTTYPASTDHLNARGLSTETSTAFIYHEGVAALIECVVKQLPNGAMDDNANRQLLHTIIQNVLSFETQDPILKYRQLLVLSAFPKYYILDGNVLTAVFEMLFTNINFVLPGEDVHGQMSNETMNVRRRALSSLVSICQAIPAHILPVLPVLCSKVQELFANDRVLDSEGVLLYEMLVLVSNSMENLEERAQFLQQIVQEPLSSWTSPEITNLLSSPEQIVTAVEAAATNPEPRKLLGKAVKTLTTLYGVSRRSCTNTTPGYEPFAPSWPHLLPNLLAAIHTLHALQEPAMKDAILKTSNACWLLSVSVDEIAQVLGGKHQLEEEEVAKLPVASKWSKWHKNIRDVCYHIMGVAMTQPSFFANPQVVSIFENGILSNMHLMEHRHMKTLLASVFLPFIKHCPKELHPSLLEPVLVHLLSHMVQRFDACYTKAHVAELNPDKSKKSPWTGLVVGVEEAKHDVVVEKMLVDLTRQILEFVESIVDAKTVVGVDTDNPKHVTSPEDSVLQEFVLHKSGSLPFTIGALLAQVISWKDTLSCRKAVMLSEKLVNVLHNDGRYQNFLARDLFSATLQALLQDYPGIVKEDYLKWDLINLLRNIYCRITLGLTPVEECKGIDPCNQPQKPLSVLSSAPREMLLTLPEVTPANLDALDAYLREKQSVKAQKNALKEFLEVPMLAIKHKSASSSAATSPLAGGVASKKIQNIPEKLVIQAKEYEAAVKLQEAQHHYTVRVDDNDHEDDVKLTSDGKTFGNAVIAFLGSGVLGFPYAFKITGIMLGLVILVVVGAVSTFGMLLLVRCKYTLRERGTAVKTFGEVGHHVFGHTGRFLVNTALILSQLSFSIGCTRRFDHVSVRLPLASDLNLIFIASNMHMYFGVSRQLVVALCALPLIGCSLFRHLKDLAYMAIAADVMNILGLSIVYVVDFSSINLDSVNVQVLGTLSSIPFFFGIATYCFAGVGMVLPMEHAMENKAHFSRILILTVIVIGFIYASFGICGYLAFGEATHDVVTLNMSGHGAVATAVKLCLCVGLFFAHPLMLFPVFEVLQPLVAPQGERRLPKYQAVLFRSSVVLLTIVTAAFVPNFGPFISFVGSTCCSLLGFVLPVLFYQRLHANEISFSRQLVLLATVTLGVFACAAGIYTSV</sequence>
<dbReference type="InterPro" id="IPR016024">
    <property type="entry name" value="ARM-type_fold"/>
</dbReference>
<feature type="transmembrane region" description="Helical" evidence="5">
    <location>
        <begin position="1719"/>
        <end position="1740"/>
    </location>
</feature>
<keyword evidence="4 5" id="KW-0472">Membrane</keyword>
<accession>A0AAV2Z005</accession>
<protein>
    <recommendedName>
        <fullName evidence="6">Importin N-terminal domain-containing protein</fullName>
    </recommendedName>
</protein>
<comment type="subcellular location">
    <subcellularLocation>
        <location evidence="1">Membrane</location>
        <topology evidence="1">Multi-pass membrane protein</topology>
    </subcellularLocation>
</comment>
<feature type="transmembrane region" description="Helical" evidence="5">
    <location>
        <begin position="188"/>
        <end position="209"/>
    </location>
</feature>
<dbReference type="PANTHER" id="PTHR22950:SF349">
    <property type="entry name" value="AMINO ACID TRANSPORTER TRANSMEMBRANE DOMAIN-CONTAINING PROTEIN"/>
    <property type="match status" value="1"/>
</dbReference>
<keyword evidence="3 5" id="KW-1133">Transmembrane helix</keyword>
<feature type="transmembrane region" description="Helical" evidence="5">
    <location>
        <begin position="216"/>
        <end position="237"/>
    </location>
</feature>
<feature type="transmembrane region" description="Helical" evidence="5">
    <location>
        <begin position="84"/>
        <end position="103"/>
    </location>
</feature>